<reference evidence="1 2" key="1">
    <citation type="submission" date="2017-09" db="EMBL/GenBank/DDBJ databases">
        <title>Depth-based differentiation of microbial function through sediment-hosted aquifers and enrichment of novel symbionts in the deep terrestrial subsurface.</title>
        <authorList>
            <person name="Probst A.J."/>
            <person name="Ladd B."/>
            <person name="Jarett J.K."/>
            <person name="Geller-Mcgrath D.E."/>
            <person name="Sieber C.M."/>
            <person name="Emerson J.B."/>
            <person name="Anantharaman K."/>
            <person name="Thomas B.C."/>
            <person name="Malmstrom R."/>
            <person name="Stieglmeier M."/>
            <person name="Klingl A."/>
            <person name="Woyke T."/>
            <person name="Ryan C.M."/>
            <person name="Banfield J.F."/>
        </authorList>
    </citation>
    <scope>NUCLEOTIDE SEQUENCE [LARGE SCALE GENOMIC DNA]</scope>
    <source>
        <strain evidence="1">CG10_big_fil_rev_8_21_14_0_10_51_16</strain>
    </source>
</reference>
<gene>
    <name evidence="1" type="ORF">COV10_04660</name>
</gene>
<dbReference type="AlphaFoldDB" id="A0A2H0RD96"/>
<dbReference type="Proteomes" id="UP000228767">
    <property type="component" value="Unassembled WGS sequence"/>
</dbReference>
<accession>A0A2H0RD96</accession>
<evidence type="ECO:0000313" key="1">
    <source>
        <dbReference type="EMBL" id="PIR44509.1"/>
    </source>
</evidence>
<dbReference type="EMBL" id="PCYI01000029">
    <property type="protein sequence ID" value="PIR44509.1"/>
    <property type="molecule type" value="Genomic_DNA"/>
</dbReference>
<evidence type="ECO:0008006" key="3">
    <source>
        <dbReference type="Google" id="ProtNLM"/>
    </source>
</evidence>
<organism evidence="1 2">
    <name type="scientific">Candidatus Vogelbacteria bacterium CG10_big_fil_rev_8_21_14_0_10_51_16</name>
    <dbReference type="NCBI Taxonomy" id="1975045"/>
    <lineage>
        <taxon>Bacteria</taxon>
        <taxon>Candidatus Vogeliibacteriota</taxon>
    </lineage>
</organism>
<proteinExistence type="predicted"/>
<sequence length="167" mass="18892">MLTASQKEYLEKIPEGDKADIQPWDSASAKFAETLVKQLEESTGLEVFWEGSLALGIPGQNDIDLYIFSEPKDFSDNLPKLLSVLGEPTYILEDKILWRVVKDGHKIDACLGSKNLKGAQGDAVFFNSLKEKPELLKEYTALKQGDLSAREYYQRKNEFYNRVIGLK</sequence>
<evidence type="ECO:0000313" key="2">
    <source>
        <dbReference type="Proteomes" id="UP000228767"/>
    </source>
</evidence>
<comment type="caution">
    <text evidence="1">The sequence shown here is derived from an EMBL/GenBank/DDBJ whole genome shotgun (WGS) entry which is preliminary data.</text>
</comment>
<name>A0A2H0RD96_9BACT</name>
<protein>
    <recommendedName>
        <fullName evidence="3">Polymerase nucleotidyl transferase domain-containing protein</fullName>
    </recommendedName>
</protein>